<sequence>MRFYRTNDNQSNSAQADYVVNVFNIGGITSVGLYQAPIGSHGELKKNGTLRADTITRDKLKGPDHGANVSDIEARINDGDLYCLLTTLDNPKGELRGQVVHPDGFSFSQLPILGPPVAPVPVPVPVVIPTIVAVPSPVPIPAPAPSPSPPPPATTVVPVLVPVNVSSPSPSPSPPPSPSPSPPPSPVAVVTVPVPVPVPAPSSPSPSPAVAVVPVPVPVPTPSSPSPSPSPTPVLQLTLQFTCNGCVFVGALSPLPGTRH</sequence>
<gene>
    <name evidence="2" type="primary">g11027</name>
    <name evidence="2" type="ORF">VP750_LOCUS9884</name>
</gene>
<feature type="compositionally biased region" description="Pro residues" evidence="1">
    <location>
        <begin position="215"/>
        <end position="232"/>
    </location>
</feature>
<comment type="caution">
    <text evidence="2">The sequence shown here is derived from an EMBL/GenBank/DDBJ whole genome shotgun (WGS) entry which is preliminary data.</text>
</comment>
<evidence type="ECO:0000256" key="1">
    <source>
        <dbReference type="SAM" id="MobiDB-lite"/>
    </source>
</evidence>
<evidence type="ECO:0000313" key="3">
    <source>
        <dbReference type="Proteomes" id="UP001497392"/>
    </source>
</evidence>
<name>A0ABP1GCS8_9CHLO</name>
<feature type="region of interest" description="Disordered" evidence="1">
    <location>
        <begin position="165"/>
        <end position="186"/>
    </location>
</feature>
<proteinExistence type="predicted"/>
<feature type="region of interest" description="Disordered" evidence="1">
    <location>
        <begin position="200"/>
        <end position="232"/>
    </location>
</feature>
<dbReference type="EMBL" id="CAXHTA020000017">
    <property type="protein sequence ID" value="CAL5227978.1"/>
    <property type="molecule type" value="Genomic_DNA"/>
</dbReference>
<keyword evidence="3" id="KW-1185">Reference proteome</keyword>
<evidence type="ECO:0000313" key="2">
    <source>
        <dbReference type="EMBL" id="CAL5227978.1"/>
    </source>
</evidence>
<dbReference type="Proteomes" id="UP001497392">
    <property type="component" value="Unassembled WGS sequence"/>
</dbReference>
<protein>
    <submittedName>
        <fullName evidence="2">G11027 protein</fullName>
    </submittedName>
</protein>
<organism evidence="2 3">
    <name type="scientific">Coccomyxa viridis</name>
    <dbReference type="NCBI Taxonomy" id="1274662"/>
    <lineage>
        <taxon>Eukaryota</taxon>
        <taxon>Viridiplantae</taxon>
        <taxon>Chlorophyta</taxon>
        <taxon>core chlorophytes</taxon>
        <taxon>Trebouxiophyceae</taxon>
        <taxon>Trebouxiophyceae incertae sedis</taxon>
        <taxon>Coccomyxaceae</taxon>
        <taxon>Coccomyxa</taxon>
    </lineage>
</organism>
<accession>A0ABP1GCS8</accession>
<feature type="compositionally biased region" description="Pro residues" evidence="1">
    <location>
        <begin position="169"/>
        <end position="186"/>
    </location>
</feature>
<reference evidence="2 3" key="1">
    <citation type="submission" date="2024-06" db="EMBL/GenBank/DDBJ databases">
        <authorList>
            <person name="Kraege A."/>
            <person name="Thomma B."/>
        </authorList>
    </citation>
    <scope>NUCLEOTIDE SEQUENCE [LARGE SCALE GENOMIC DNA]</scope>
</reference>